<organism evidence="1">
    <name type="scientific">Lygus hesperus</name>
    <name type="common">Western plant bug</name>
    <dbReference type="NCBI Taxonomy" id="30085"/>
    <lineage>
        <taxon>Eukaryota</taxon>
        <taxon>Metazoa</taxon>
        <taxon>Ecdysozoa</taxon>
        <taxon>Arthropoda</taxon>
        <taxon>Hexapoda</taxon>
        <taxon>Insecta</taxon>
        <taxon>Pterygota</taxon>
        <taxon>Neoptera</taxon>
        <taxon>Paraneoptera</taxon>
        <taxon>Hemiptera</taxon>
        <taxon>Heteroptera</taxon>
        <taxon>Panheteroptera</taxon>
        <taxon>Cimicomorpha</taxon>
        <taxon>Miridae</taxon>
        <taxon>Mirini</taxon>
        <taxon>Lygus</taxon>
    </lineage>
</organism>
<reference evidence="1" key="2">
    <citation type="submission" date="2014-07" db="EMBL/GenBank/DDBJ databases">
        <authorList>
            <person name="Hull J."/>
        </authorList>
    </citation>
    <scope>NUCLEOTIDE SEQUENCE</scope>
</reference>
<reference evidence="1" key="1">
    <citation type="journal article" date="2014" name="PLoS ONE">
        <title>Transcriptome-Based Identification of ABC Transporters in the Western Tarnished Plant Bug Lygus hesperus.</title>
        <authorList>
            <person name="Hull J.J."/>
            <person name="Chaney K."/>
            <person name="Geib S.M."/>
            <person name="Fabrick J.A."/>
            <person name="Brent C.S."/>
            <person name="Walsh D."/>
            <person name="Lavine L.C."/>
        </authorList>
    </citation>
    <scope>NUCLEOTIDE SEQUENCE</scope>
</reference>
<accession>A0A0A9ZBE8</accession>
<protein>
    <submittedName>
        <fullName evidence="1">rRNA biogenesis protein rrp36</fullName>
    </submittedName>
</protein>
<name>A0A0A9ZBE8_LYGHE</name>
<feature type="non-terminal residue" evidence="1">
    <location>
        <position position="113"/>
    </location>
</feature>
<gene>
    <name evidence="1" type="primary">rrp36</name>
    <name evidence="1" type="ORF">CM83_102760</name>
</gene>
<dbReference type="AlphaFoldDB" id="A0A0A9ZBE8"/>
<evidence type="ECO:0000313" key="1">
    <source>
        <dbReference type="EMBL" id="JAG40673.1"/>
    </source>
</evidence>
<sequence>MRPTSKKLTNKVVTICFKKKKKNPKCSDILHAGNRNLKRTGNRQTRKQRCLAGPDILHKPECGNRTRLFSPASCRRVGNARMRRCGAFGEGEHMETSVTYHKSTTALRLQRRT</sequence>
<proteinExistence type="predicted"/>
<dbReference type="EMBL" id="GBHO01002931">
    <property type="protein sequence ID" value="JAG40673.1"/>
    <property type="molecule type" value="Transcribed_RNA"/>
</dbReference>